<proteinExistence type="inferred from homology"/>
<dbReference type="InterPro" id="IPR029060">
    <property type="entry name" value="PIN-like_dom_sf"/>
</dbReference>
<keyword evidence="5" id="KW-1185">Reference proteome</keyword>
<dbReference type="Pfam" id="PF12813">
    <property type="entry name" value="XPG_I_2"/>
    <property type="match status" value="1"/>
</dbReference>
<protein>
    <recommendedName>
        <fullName evidence="3">Asteroid domain-containing protein</fullName>
    </recommendedName>
</protein>
<gene>
    <name evidence="4" type="ORF">EJ08DRAFT_302551</name>
</gene>
<feature type="compositionally biased region" description="Polar residues" evidence="2">
    <location>
        <begin position="612"/>
        <end position="631"/>
    </location>
</feature>
<feature type="domain" description="Asteroid" evidence="3">
    <location>
        <begin position="183"/>
        <end position="422"/>
    </location>
</feature>
<dbReference type="InterPro" id="IPR039436">
    <property type="entry name" value="Asteroid_dom"/>
</dbReference>
<dbReference type="Proteomes" id="UP000800235">
    <property type="component" value="Unassembled WGS sequence"/>
</dbReference>
<sequence length="631" mass="71824">MGIPHLIHSLSPYAKRHSLPQRIDANEHDNESTRHLDQRVGSTREHHQDPRMNMEPRENAIIDGPALAYHAYYRALKLRKRARNALEAIPEYSKINSIALDCLETLERHGFHVAAIFFDGFLPSSKRDTRFERQTKSFRQMENFRSSHPSGVDISSVRAETTSLDPFSGVPVLTKLMALPSLPLLVASVIEHLSKTHYAEKSRVVIGEADAYCASFANEHGGSIFTSDSDLLAYNLGENGSVIFLANVELINESTEPQLRLEKYQTTSIAHKLGLSSLQPLAYAMQRDLFQGLTQCVEVAKKLESPRGYVTRGFEQFMQLYSFPEKPKTTTTWEQQRILECLDPRTSEWVLQTMFKENLTSENSFDMFLPFLIEDSSRASAWNIGEDVRTITYSVFCPNWTEDFKTTEYCRRGDRISGKTIDHLSPPALESSLSNWCNVWEVIMNVSGGAMTWRLIGLYMVCQQLLQEEKPLPTRGDALALLSGKKICGDWIFLHLFAQLEAALCSWRMFYQVTALFLATPVDEVIFVASELESIKRLFALLQNLPNIQDLFTWTGAVQEQELQAYIETLYELLGVQEEECSQSIAETYKSSKRKRKKDRKRNRSSSNAKNDQSAPFSQPTNMYALLSTTE</sequence>
<dbReference type="EMBL" id="MU007049">
    <property type="protein sequence ID" value="KAF2429174.1"/>
    <property type="molecule type" value="Genomic_DNA"/>
</dbReference>
<evidence type="ECO:0000259" key="3">
    <source>
        <dbReference type="Pfam" id="PF12813"/>
    </source>
</evidence>
<feature type="region of interest" description="Disordered" evidence="2">
    <location>
        <begin position="23"/>
        <end position="53"/>
    </location>
</feature>
<dbReference type="PANTHER" id="PTHR15665">
    <property type="entry name" value="ASTEROID PROTEIN"/>
    <property type="match status" value="1"/>
</dbReference>
<dbReference type="SUPFAM" id="SSF88723">
    <property type="entry name" value="PIN domain-like"/>
    <property type="match status" value="1"/>
</dbReference>
<evidence type="ECO:0000313" key="4">
    <source>
        <dbReference type="EMBL" id="KAF2429174.1"/>
    </source>
</evidence>
<dbReference type="OrthoDB" id="5297549at2759"/>
<name>A0A9P4NNM1_9PEZI</name>
<evidence type="ECO:0000313" key="5">
    <source>
        <dbReference type="Proteomes" id="UP000800235"/>
    </source>
</evidence>
<organism evidence="4 5">
    <name type="scientific">Tothia fuscella</name>
    <dbReference type="NCBI Taxonomy" id="1048955"/>
    <lineage>
        <taxon>Eukaryota</taxon>
        <taxon>Fungi</taxon>
        <taxon>Dikarya</taxon>
        <taxon>Ascomycota</taxon>
        <taxon>Pezizomycotina</taxon>
        <taxon>Dothideomycetes</taxon>
        <taxon>Pleosporomycetidae</taxon>
        <taxon>Venturiales</taxon>
        <taxon>Cylindrosympodiaceae</taxon>
        <taxon>Tothia</taxon>
    </lineage>
</organism>
<feature type="compositionally biased region" description="Basic residues" evidence="2">
    <location>
        <begin position="591"/>
        <end position="604"/>
    </location>
</feature>
<comment type="similarity">
    <text evidence="1">Belongs to the asteroid family.</text>
</comment>
<feature type="region of interest" description="Disordered" evidence="2">
    <location>
        <begin position="589"/>
        <end position="631"/>
    </location>
</feature>
<accession>A0A9P4NNM1</accession>
<dbReference type="PANTHER" id="PTHR15665:SF1">
    <property type="entry name" value="PROTEIN ASTEROID HOMOLOG 1"/>
    <property type="match status" value="1"/>
</dbReference>
<dbReference type="AlphaFoldDB" id="A0A9P4NNM1"/>
<dbReference type="Gene3D" id="3.40.50.1010">
    <property type="entry name" value="5'-nuclease"/>
    <property type="match status" value="1"/>
</dbReference>
<feature type="compositionally biased region" description="Basic and acidic residues" evidence="2">
    <location>
        <begin position="24"/>
        <end position="53"/>
    </location>
</feature>
<reference evidence="4" key="1">
    <citation type="journal article" date="2020" name="Stud. Mycol.">
        <title>101 Dothideomycetes genomes: a test case for predicting lifestyles and emergence of pathogens.</title>
        <authorList>
            <person name="Haridas S."/>
            <person name="Albert R."/>
            <person name="Binder M."/>
            <person name="Bloem J."/>
            <person name="Labutti K."/>
            <person name="Salamov A."/>
            <person name="Andreopoulos B."/>
            <person name="Baker S."/>
            <person name="Barry K."/>
            <person name="Bills G."/>
            <person name="Bluhm B."/>
            <person name="Cannon C."/>
            <person name="Castanera R."/>
            <person name="Culley D."/>
            <person name="Daum C."/>
            <person name="Ezra D."/>
            <person name="Gonzalez J."/>
            <person name="Henrissat B."/>
            <person name="Kuo A."/>
            <person name="Liang C."/>
            <person name="Lipzen A."/>
            <person name="Lutzoni F."/>
            <person name="Magnuson J."/>
            <person name="Mondo S."/>
            <person name="Nolan M."/>
            <person name="Ohm R."/>
            <person name="Pangilinan J."/>
            <person name="Park H.-J."/>
            <person name="Ramirez L."/>
            <person name="Alfaro M."/>
            <person name="Sun H."/>
            <person name="Tritt A."/>
            <person name="Yoshinaga Y."/>
            <person name="Zwiers L.-H."/>
            <person name="Turgeon B."/>
            <person name="Goodwin S."/>
            <person name="Spatafora J."/>
            <person name="Crous P."/>
            <person name="Grigoriev I."/>
        </authorList>
    </citation>
    <scope>NUCLEOTIDE SEQUENCE</scope>
    <source>
        <strain evidence="4">CBS 130266</strain>
    </source>
</reference>
<evidence type="ECO:0000256" key="2">
    <source>
        <dbReference type="SAM" id="MobiDB-lite"/>
    </source>
</evidence>
<evidence type="ECO:0000256" key="1">
    <source>
        <dbReference type="ARBA" id="ARBA00007398"/>
    </source>
</evidence>
<comment type="caution">
    <text evidence="4">The sequence shown here is derived from an EMBL/GenBank/DDBJ whole genome shotgun (WGS) entry which is preliminary data.</text>
</comment>
<dbReference type="InterPro" id="IPR026832">
    <property type="entry name" value="Asteroid"/>
</dbReference>